<organism evidence="1 2">
    <name type="scientific">Brassica campestris</name>
    <name type="common">Field mustard</name>
    <dbReference type="NCBI Taxonomy" id="3711"/>
    <lineage>
        <taxon>Eukaryota</taxon>
        <taxon>Viridiplantae</taxon>
        <taxon>Streptophyta</taxon>
        <taxon>Embryophyta</taxon>
        <taxon>Tracheophyta</taxon>
        <taxon>Spermatophyta</taxon>
        <taxon>Magnoliopsida</taxon>
        <taxon>eudicotyledons</taxon>
        <taxon>Gunneridae</taxon>
        <taxon>Pentapetalae</taxon>
        <taxon>rosids</taxon>
        <taxon>malvids</taxon>
        <taxon>Brassicales</taxon>
        <taxon>Brassicaceae</taxon>
        <taxon>Brassiceae</taxon>
        <taxon>Brassica</taxon>
    </lineage>
</organism>
<gene>
    <name evidence="1" type="ORF">BRARA_I01837</name>
</gene>
<evidence type="ECO:0000313" key="2">
    <source>
        <dbReference type="Proteomes" id="UP000264353"/>
    </source>
</evidence>
<dbReference type="AlphaFoldDB" id="A0A397Y0B3"/>
<dbReference type="EMBL" id="CM010636">
    <property type="protein sequence ID" value="RID45084.1"/>
    <property type="molecule type" value="Genomic_DNA"/>
</dbReference>
<sequence>MTLSRHAPSGSTHIVTVQRAPRHVAARYCRRRRQILGRRKLLFPSKNLAASQRTHLDLEITSATVVFVFYEDPTIRHLKWVNNTSLLSQFLKLVCNRSTLYFIIFVSKMKIE</sequence>
<evidence type="ECO:0000313" key="1">
    <source>
        <dbReference type="EMBL" id="RID45084.1"/>
    </source>
</evidence>
<proteinExistence type="predicted"/>
<reference evidence="1 2" key="1">
    <citation type="submission" date="2018-06" db="EMBL/GenBank/DDBJ databases">
        <title>WGS assembly of Brassica rapa FPsc.</title>
        <authorList>
            <person name="Bowman J."/>
            <person name="Kohchi T."/>
            <person name="Yamato K."/>
            <person name="Jenkins J."/>
            <person name="Shu S."/>
            <person name="Ishizaki K."/>
            <person name="Yamaoka S."/>
            <person name="Nishihama R."/>
            <person name="Nakamura Y."/>
            <person name="Berger F."/>
            <person name="Adam C."/>
            <person name="Aki S."/>
            <person name="Althoff F."/>
            <person name="Araki T."/>
            <person name="Arteaga-Vazquez M."/>
            <person name="Balasubrmanian S."/>
            <person name="Bauer D."/>
            <person name="Boehm C."/>
            <person name="Briginshaw L."/>
            <person name="Caballero-Perez J."/>
            <person name="Catarino B."/>
            <person name="Chen F."/>
            <person name="Chiyoda S."/>
            <person name="Chovatia M."/>
            <person name="Davies K."/>
            <person name="Delmans M."/>
            <person name="Demura T."/>
            <person name="Dierschke T."/>
            <person name="Dolan L."/>
            <person name="Dorantes-Acosta A."/>
            <person name="Eklund D."/>
            <person name="Florent S."/>
            <person name="Flores-Sandoval E."/>
            <person name="Fujiyama A."/>
            <person name="Fukuzawa H."/>
            <person name="Galik B."/>
            <person name="Grimanelli D."/>
            <person name="Grimwood J."/>
            <person name="Grossniklaus U."/>
            <person name="Hamada T."/>
            <person name="Haseloff J."/>
            <person name="Hetherington A."/>
            <person name="Higo A."/>
            <person name="Hirakawa Y."/>
            <person name="Hundley H."/>
            <person name="Ikeda Y."/>
            <person name="Inoue K."/>
            <person name="Inoue S."/>
            <person name="Ishida S."/>
            <person name="Jia Q."/>
            <person name="Kakita M."/>
            <person name="Kanazawa T."/>
            <person name="Kawai Y."/>
            <person name="Kawashima T."/>
            <person name="Kennedy M."/>
            <person name="Kinose K."/>
            <person name="Kinoshita T."/>
            <person name="Kohara Y."/>
            <person name="Koide E."/>
            <person name="Komatsu K."/>
            <person name="Kopischke S."/>
            <person name="Kubo M."/>
            <person name="Kyozuka J."/>
            <person name="Lagercrantz U."/>
            <person name="Lin S."/>
            <person name="Lindquist E."/>
            <person name="Lipzen A."/>
            <person name="Lu C."/>
            <person name="Luna E."/>
            <person name="Martienssen R."/>
            <person name="Minamino N."/>
            <person name="Mizutani M."/>
            <person name="Mizutani M."/>
            <person name="Mochizuki N."/>
            <person name="Monte I."/>
            <person name="Mosher R."/>
            <person name="Nagasaki H."/>
            <person name="Nakagami H."/>
            <person name="Naramoto S."/>
            <person name="Nishitani K."/>
            <person name="Ohtani M."/>
            <person name="Okamoto T."/>
            <person name="Okumura M."/>
            <person name="Phillips J."/>
            <person name="Pollak B."/>
            <person name="Reinders A."/>
            <person name="Roevekamp M."/>
            <person name="Sano R."/>
            <person name="Sawa S."/>
            <person name="Schmid M."/>
            <person name="Shirakawa M."/>
            <person name="Solano R."/>
            <person name="Spunde A."/>
            <person name="Suetsugu N."/>
            <person name="Sugano S."/>
            <person name="Sugiyama A."/>
            <person name="Sun R."/>
            <person name="Suzuki Y."/>
            <person name="Takenaka M."/>
            <person name="Takezawa D."/>
            <person name="Tomogane H."/>
            <person name="Tsuzuki M."/>
            <person name="Ueda T."/>
            <person name="Umeda M."/>
            <person name="Ward J."/>
            <person name="Watanabe Y."/>
            <person name="Yazaki K."/>
            <person name="Yokoyama R."/>
            <person name="Yoshitake Y."/>
            <person name="Yotsui I."/>
            <person name="Zachgo S."/>
            <person name="Schmutz J."/>
        </authorList>
    </citation>
    <scope>NUCLEOTIDE SEQUENCE [LARGE SCALE GENOMIC DNA]</scope>
    <source>
        <strain evidence="2">cv. B-3</strain>
    </source>
</reference>
<protein>
    <submittedName>
        <fullName evidence="1">Uncharacterized protein</fullName>
    </submittedName>
</protein>
<dbReference type="Proteomes" id="UP000264353">
    <property type="component" value="Chromosome A9"/>
</dbReference>
<name>A0A397Y0B3_BRACM</name>
<accession>A0A397Y0B3</accession>